<accession>A0A7W7C6T3</accession>
<protein>
    <submittedName>
        <fullName evidence="3">Uncharacterized protein</fullName>
    </submittedName>
</protein>
<reference evidence="3 4" key="1">
    <citation type="submission" date="2020-08" db="EMBL/GenBank/DDBJ databases">
        <title>Sequencing the genomes of 1000 actinobacteria strains.</title>
        <authorList>
            <person name="Klenk H.-P."/>
        </authorList>
    </citation>
    <scope>NUCLEOTIDE SEQUENCE [LARGE SCALE GENOMIC DNA]</scope>
    <source>
        <strain evidence="3 4">DSM 44230</strain>
    </source>
</reference>
<gene>
    <name evidence="3" type="ORF">HNR67_000356</name>
</gene>
<name>A0A7W7C6T3_9PSEU</name>
<comment type="caution">
    <text evidence="3">The sequence shown here is derived from an EMBL/GenBank/DDBJ whole genome shotgun (WGS) entry which is preliminary data.</text>
</comment>
<dbReference type="EMBL" id="JACHMH010000001">
    <property type="protein sequence ID" value="MBB4674238.1"/>
    <property type="molecule type" value="Genomic_DNA"/>
</dbReference>
<sequence>MRKGSSRDTESQILVTDLLRREGQTPKAERRPRTALRVLGAAAGVAVLCGTVALGITYAAGEDGPKTPAAAQQNLSGIVGGKALSPNAINAQTGQEGGGEQPGGGTGGDQPGGQGSNGGNGGTGGQGGQGGQQGGAGTGGGQQGGNGGTGNGGGQQGGNTGGGSTDPAPTGGQTSQTGVPATSAGKPTSSAPKPTSAAPTSSKSGGILDPILDPILGLLGKAPDQPEQAFAMLGPEMRSGGVEEFKADWAGVESATVAESRADGVDAAVVTVDYRWKDGRTLRVEQRMTVDKVQRKITNAKVLSSKGR</sequence>
<keyword evidence="2" id="KW-0812">Transmembrane</keyword>
<feature type="compositionally biased region" description="Basic and acidic residues" evidence="1">
    <location>
        <begin position="1"/>
        <end position="10"/>
    </location>
</feature>
<evidence type="ECO:0000313" key="3">
    <source>
        <dbReference type="EMBL" id="MBB4674238.1"/>
    </source>
</evidence>
<keyword evidence="4" id="KW-1185">Reference proteome</keyword>
<evidence type="ECO:0000256" key="1">
    <source>
        <dbReference type="SAM" id="MobiDB-lite"/>
    </source>
</evidence>
<organism evidence="3 4">
    <name type="scientific">Crossiella cryophila</name>
    <dbReference type="NCBI Taxonomy" id="43355"/>
    <lineage>
        <taxon>Bacteria</taxon>
        <taxon>Bacillati</taxon>
        <taxon>Actinomycetota</taxon>
        <taxon>Actinomycetes</taxon>
        <taxon>Pseudonocardiales</taxon>
        <taxon>Pseudonocardiaceae</taxon>
        <taxon>Crossiella</taxon>
    </lineage>
</organism>
<dbReference type="AlphaFoldDB" id="A0A7W7C6T3"/>
<dbReference type="Proteomes" id="UP000533598">
    <property type="component" value="Unassembled WGS sequence"/>
</dbReference>
<keyword evidence="2" id="KW-1133">Transmembrane helix</keyword>
<dbReference type="RefSeq" id="WP_185000253.1">
    <property type="nucleotide sequence ID" value="NZ_BAAAUI010000011.1"/>
</dbReference>
<feature type="region of interest" description="Disordered" evidence="1">
    <location>
        <begin position="1"/>
        <end position="31"/>
    </location>
</feature>
<keyword evidence="2" id="KW-0472">Membrane</keyword>
<feature type="compositionally biased region" description="Gly residues" evidence="1">
    <location>
        <begin position="95"/>
        <end position="164"/>
    </location>
</feature>
<feature type="compositionally biased region" description="Polar residues" evidence="1">
    <location>
        <begin position="171"/>
        <end position="204"/>
    </location>
</feature>
<feature type="compositionally biased region" description="Basic and acidic residues" evidence="1">
    <location>
        <begin position="18"/>
        <end position="31"/>
    </location>
</feature>
<feature type="transmembrane region" description="Helical" evidence="2">
    <location>
        <begin position="38"/>
        <end position="60"/>
    </location>
</feature>
<proteinExistence type="predicted"/>
<feature type="region of interest" description="Disordered" evidence="1">
    <location>
        <begin position="88"/>
        <end position="212"/>
    </location>
</feature>
<evidence type="ECO:0000256" key="2">
    <source>
        <dbReference type="SAM" id="Phobius"/>
    </source>
</evidence>
<evidence type="ECO:0000313" key="4">
    <source>
        <dbReference type="Proteomes" id="UP000533598"/>
    </source>
</evidence>